<dbReference type="AlphaFoldDB" id="A0A511XDC8"/>
<gene>
    <name evidence="2" type="ORF">ANI02nite_28430</name>
</gene>
<keyword evidence="3" id="KW-1185">Reference proteome</keyword>
<evidence type="ECO:0000313" key="3">
    <source>
        <dbReference type="Proteomes" id="UP000321635"/>
    </source>
</evidence>
<comment type="caution">
    <text evidence="2">The sequence shown here is derived from an EMBL/GenBank/DDBJ whole genome shotgun (WGS) entry which is preliminary data.</text>
</comment>
<organism evidence="2 3">
    <name type="scientific">Acetobacter nitrogenifigens DSM 23921 = NBRC 105050</name>
    <dbReference type="NCBI Taxonomy" id="1120919"/>
    <lineage>
        <taxon>Bacteria</taxon>
        <taxon>Pseudomonadati</taxon>
        <taxon>Pseudomonadota</taxon>
        <taxon>Alphaproteobacteria</taxon>
        <taxon>Acetobacterales</taxon>
        <taxon>Acetobacteraceae</taxon>
        <taxon>Acetobacter</taxon>
    </lineage>
</organism>
<sequence>MTSSYATYDTNAPRRPINLSLNSDLIAQVRSLTPNVSGTVEELLASYVQSARSQRDEAARQLNSVLDAVNALHSVHGFLSDEFSTL</sequence>
<dbReference type="Proteomes" id="UP000321635">
    <property type="component" value="Unassembled WGS sequence"/>
</dbReference>
<proteinExistence type="predicted"/>
<dbReference type="RefSeq" id="WP_026398477.1">
    <property type="nucleotide sequence ID" value="NZ_AUBI01000013.1"/>
</dbReference>
<dbReference type="EMBL" id="BJYF01000022">
    <property type="protein sequence ID" value="GEN60959.1"/>
    <property type="molecule type" value="Genomic_DNA"/>
</dbReference>
<dbReference type="STRING" id="1120919.GCA_000429165_02879"/>
<dbReference type="Pfam" id="PF07362">
    <property type="entry name" value="CcdA"/>
    <property type="match status" value="1"/>
</dbReference>
<dbReference type="InterPro" id="IPR009956">
    <property type="entry name" value="Post-segregation_anti-tox_CcdA"/>
</dbReference>
<dbReference type="OrthoDB" id="7219749at2"/>
<reference evidence="2 3" key="1">
    <citation type="submission" date="2019-07" db="EMBL/GenBank/DDBJ databases">
        <title>Whole genome shotgun sequence of Acetobacter nitrogenifigens NBRC 105050.</title>
        <authorList>
            <person name="Hosoyama A."/>
            <person name="Uohara A."/>
            <person name="Ohji S."/>
            <person name="Ichikawa N."/>
        </authorList>
    </citation>
    <scope>NUCLEOTIDE SEQUENCE [LARGE SCALE GENOMIC DNA]</scope>
    <source>
        <strain evidence="2 3">NBRC 105050</strain>
    </source>
</reference>
<keyword evidence="1" id="KW-1277">Toxin-antitoxin system</keyword>
<accession>A0A511XDC8</accession>
<name>A0A511XDC8_9PROT</name>
<protein>
    <submittedName>
        <fullName evidence="2">CcdB antidote-like protein</fullName>
    </submittedName>
</protein>
<evidence type="ECO:0000313" key="2">
    <source>
        <dbReference type="EMBL" id="GEN60959.1"/>
    </source>
</evidence>
<evidence type="ECO:0000256" key="1">
    <source>
        <dbReference type="ARBA" id="ARBA00022649"/>
    </source>
</evidence>